<dbReference type="EMBL" id="MU795101">
    <property type="protein sequence ID" value="KAJ3810455.1"/>
    <property type="molecule type" value="Genomic_DNA"/>
</dbReference>
<sequence length="215" mass="21817">MVYTPSPATAAFALLTLGALSIANAAAIPASRGLSGTPVASTGASLTPGIGLAHSSLHMNASESEHHGTTAEPTTPAAPAPDSLPVETPSEIHTPESGDYRKHSGAPEGKHSHGTGNGNGKNLESVSNTMKKGSHRAKSSTSEPISTVDPAVGNASQSSSDMTGSPGSEKGLDGMKQRRSFKSVMSDINTGVKDVGNDVGGLVSAFLKREEFEEV</sequence>
<name>A0ACC1U0A9_9AGAR</name>
<keyword evidence="2" id="KW-1185">Reference proteome</keyword>
<evidence type="ECO:0000313" key="1">
    <source>
        <dbReference type="EMBL" id="KAJ3810455.1"/>
    </source>
</evidence>
<gene>
    <name evidence="1" type="ORF">F5876DRAFT_76761</name>
</gene>
<reference evidence="1" key="1">
    <citation type="submission" date="2022-09" db="EMBL/GenBank/DDBJ databases">
        <title>A Global Phylogenomic Analysis of the Shiitake Genus Lentinula.</title>
        <authorList>
            <consortium name="DOE Joint Genome Institute"/>
            <person name="Sierra-Patev S."/>
            <person name="Min B."/>
            <person name="Naranjo-Ortiz M."/>
            <person name="Looney B."/>
            <person name="Konkel Z."/>
            <person name="Slot J.C."/>
            <person name="Sakamoto Y."/>
            <person name="Steenwyk J.L."/>
            <person name="Rokas A."/>
            <person name="Carro J."/>
            <person name="Camarero S."/>
            <person name="Ferreira P."/>
            <person name="Molpeceres G."/>
            <person name="Ruiz-Duenas F.J."/>
            <person name="Serrano A."/>
            <person name="Henrissat B."/>
            <person name="Drula E."/>
            <person name="Hughes K.W."/>
            <person name="Mata J.L."/>
            <person name="Ishikawa N.K."/>
            <person name="Vargas-Isla R."/>
            <person name="Ushijima S."/>
            <person name="Smith C.A."/>
            <person name="Ahrendt S."/>
            <person name="Andreopoulos W."/>
            <person name="He G."/>
            <person name="Labutti K."/>
            <person name="Lipzen A."/>
            <person name="Ng V."/>
            <person name="Riley R."/>
            <person name="Sandor L."/>
            <person name="Barry K."/>
            <person name="Martinez A.T."/>
            <person name="Xiao Y."/>
            <person name="Gibbons J.G."/>
            <person name="Terashima K."/>
            <person name="Grigoriev I.V."/>
            <person name="Hibbett D.S."/>
        </authorList>
    </citation>
    <scope>NUCLEOTIDE SEQUENCE</scope>
    <source>
        <strain evidence="1">TMI1499</strain>
    </source>
</reference>
<accession>A0ACC1U0A9</accession>
<protein>
    <submittedName>
        <fullName evidence="1">Uncharacterized protein</fullName>
    </submittedName>
</protein>
<dbReference type="Proteomes" id="UP001163835">
    <property type="component" value="Unassembled WGS sequence"/>
</dbReference>
<evidence type="ECO:0000313" key="2">
    <source>
        <dbReference type="Proteomes" id="UP001163835"/>
    </source>
</evidence>
<comment type="caution">
    <text evidence="1">The sequence shown here is derived from an EMBL/GenBank/DDBJ whole genome shotgun (WGS) entry which is preliminary data.</text>
</comment>
<organism evidence="1 2">
    <name type="scientific">Lentinula aff. lateritia</name>
    <dbReference type="NCBI Taxonomy" id="2804960"/>
    <lineage>
        <taxon>Eukaryota</taxon>
        <taxon>Fungi</taxon>
        <taxon>Dikarya</taxon>
        <taxon>Basidiomycota</taxon>
        <taxon>Agaricomycotina</taxon>
        <taxon>Agaricomycetes</taxon>
        <taxon>Agaricomycetidae</taxon>
        <taxon>Agaricales</taxon>
        <taxon>Marasmiineae</taxon>
        <taxon>Omphalotaceae</taxon>
        <taxon>Lentinula</taxon>
    </lineage>
</organism>
<proteinExistence type="predicted"/>